<accession>A0A2P1CY08</accession>
<organism evidence="2">
    <name type="scientific">Soybean cyst nematode nyami-like virus</name>
    <dbReference type="NCBI Taxonomy" id="2107712"/>
    <lineage>
        <taxon>Viruses</taxon>
        <taxon>Riboviria</taxon>
        <taxon>Orthornavirae</taxon>
        <taxon>Negarnaviricota</taxon>
        <taxon>Haploviricotina</taxon>
        <taxon>Monjiviricetes</taxon>
        <taxon>Mononegavirales</taxon>
        <taxon>Nyamiviridae</taxon>
    </lineage>
</organism>
<dbReference type="EMBL" id="MG550266">
    <property type="protein sequence ID" value="AVK42869.1"/>
    <property type="molecule type" value="Viral_cRNA"/>
</dbReference>
<dbReference type="EMBL" id="MG550265">
    <property type="protein sequence ID" value="AVK42864.1"/>
    <property type="molecule type" value="Viral_cRNA"/>
</dbReference>
<sequence length="567" mass="62691">MSHKTASLMMMWLSFTFWTIWASGIATATLPNDYAALICAKKPTTILQLPPSTCPPTYTESRQVKGVMLDLNPFSHPLLATRVCKVERTCSIFDQSRPFGHIYPGPPIITNTPVPLSEYEAKVHLTDLTEHPTGWQQQGEEAVSNDPCQKIQLSETGIGENSGSVVSVKKIQTQVRQEQTRTGRVINTGLGSHCDYLEGECQDKHGCWLLWTPAPSAQNWRTGVADVEGVLYLQPDGRAYFHSANLSWSYHVRETQRDGTPIWMTDDGDNAFILIEKPGARGKRAIEHTQLALDLGNIANARLNWLCDDKMGAALWHLAAWQSAPTAVARSLLKRDDVHAEACGLGCLVIYDCVKITAIKVIETTECYLHPRITYRLPSETREIEGHVDTTNQLILSMSPEVACETGPLRYMRLDTGTLLIIYPGGKTEMRAIDASPKAAALNPVLMTLVSPLPNQLWDPSQVNPLATGISQLRTALSQWTGADHLSPREVEEAMENRARERALNLNPDAGWIGAVGTALEWTSWLICAATGSRWLSFIVTMSVDALKRRYLTQPRPEAPESAETGV</sequence>
<proteinExistence type="predicted"/>
<evidence type="ECO:0000313" key="2">
    <source>
        <dbReference type="EMBL" id="AVK42869.1"/>
    </source>
</evidence>
<dbReference type="SUPFAM" id="SSF161008">
    <property type="entry name" value="Viral glycoprotein ectodomain-like"/>
    <property type="match status" value="1"/>
</dbReference>
<evidence type="ECO:0000313" key="1">
    <source>
        <dbReference type="EMBL" id="AVK42864.1"/>
    </source>
</evidence>
<reference evidence="2" key="1">
    <citation type="submission" date="2017-11" db="EMBL/GenBank/DDBJ databases">
        <title>Novel RNA viruses within plant parasitic cyst nematodes.</title>
        <authorList>
            <person name="Ruark C.L."/>
            <person name="Gardner M."/>
            <person name="Mitchum M.G."/>
            <person name="Davis E.L."/>
            <person name="Sit T.L."/>
        </authorList>
    </citation>
    <scope>NUCLEOTIDE SEQUENCE</scope>
    <source>
        <strain evidence="2">6269844N</strain>
        <strain evidence="1">6269845N</strain>
    </source>
</reference>
<protein>
    <submittedName>
        <fullName evidence="2">Glycoprotein</fullName>
    </submittedName>
</protein>
<name>A0A2P1CY08_9MONO</name>